<dbReference type="WBParaSite" id="ECPE_0001744101-mRNA-1">
    <property type="protein sequence ID" value="ECPE_0001744101-mRNA-1"/>
    <property type="gene ID" value="ECPE_0001744101"/>
</dbReference>
<accession>A0A183BDW1</accession>
<evidence type="ECO:0000313" key="3">
    <source>
        <dbReference type="Proteomes" id="UP000272942"/>
    </source>
</evidence>
<sequence length="223" mass="23764">MDPVLVNGVVSDSVEKPSSATSVESSSTVPTSDTTTAGVGTPSGLGPSYGKSICAESTVCSSDDHLFRHPSSAPNDFLSVRTELHARQPLQTPSKEEKATTIADIVQLDPNPINSDPPLITTSSKPTVWCLPPALSDECRRAMAGGAPNPAFNPAPTREGPVTKHIRLTAALTLKNMLRFTQFARKSGFQLATDLSPNINGTFLCTTNELESKFMVDICFPYL</sequence>
<evidence type="ECO:0000256" key="1">
    <source>
        <dbReference type="SAM" id="MobiDB-lite"/>
    </source>
</evidence>
<dbReference type="EMBL" id="UZAN01069094">
    <property type="protein sequence ID" value="VDP94686.1"/>
    <property type="molecule type" value="Genomic_DNA"/>
</dbReference>
<evidence type="ECO:0000313" key="4">
    <source>
        <dbReference type="WBParaSite" id="ECPE_0001744101-mRNA-1"/>
    </source>
</evidence>
<feature type="region of interest" description="Disordered" evidence="1">
    <location>
        <begin position="1"/>
        <end position="46"/>
    </location>
</feature>
<reference evidence="4" key="1">
    <citation type="submission" date="2016-06" db="UniProtKB">
        <authorList>
            <consortium name="WormBaseParasite"/>
        </authorList>
    </citation>
    <scope>IDENTIFICATION</scope>
</reference>
<proteinExistence type="predicted"/>
<name>A0A183BDW1_9TREM</name>
<dbReference type="OrthoDB" id="338531at2759"/>
<feature type="compositionally biased region" description="Low complexity" evidence="1">
    <location>
        <begin position="17"/>
        <end position="37"/>
    </location>
</feature>
<reference evidence="2 3" key="2">
    <citation type="submission" date="2018-11" db="EMBL/GenBank/DDBJ databases">
        <authorList>
            <consortium name="Pathogen Informatics"/>
        </authorList>
    </citation>
    <scope>NUCLEOTIDE SEQUENCE [LARGE SCALE GENOMIC DNA]</scope>
    <source>
        <strain evidence="2 3">Egypt</strain>
    </source>
</reference>
<dbReference type="AlphaFoldDB" id="A0A183BDW1"/>
<dbReference type="Proteomes" id="UP000272942">
    <property type="component" value="Unassembled WGS sequence"/>
</dbReference>
<protein>
    <submittedName>
        <fullName evidence="2 4">Uncharacterized protein</fullName>
    </submittedName>
</protein>
<keyword evidence="3" id="KW-1185">Reference proteome</keyword>
<organism evidence="4">
    <name type="scientific">Echinostoma caproni</name>
    <dbReference type="NCBI Taxonomy" id="27848"/>
    <lineage>
        <taxon>Eukaryota</taxon>
        <taxon>Metazoa</taxon>
        <taxon>Spiralia</taxon>
        <taxon>Lophotrochozoa</taxon>
        <taxon>Platyhelminthes</taxon>
        <taxon>Trematoda</taxon>
        <taxon>Digenea</taxon>
        <taxon>Plagiorchiida</taxon>
        <taxon>Echinostomata</taxon>
        <taxon>Echinostomatoidea</taxon>
        <taxon>Echinostomatidae</taxon>
        <taxon>Echinostoma</taxon>
    </lineage>
</organism>
<evidence type="ECO:0000313" key="2">
    <source>
        <dbReference type="EMBL" id="VDP94686.1"/>
    </source>
</evidence>
<gene>
    <name evidence="2" type="ORF">ECPE_LOCUS17396</name>
</gene>